<evidence type="ECO:0000256" key="5">
    <source>
        <dbReference type="ARBA" id="ARBA00022490"/>
    </source>
</evidence>
<comment type="subcellular location">
    <subcellularLocation>
        <location evidence="2 13">Cytoplasm</location>
    </subcellularLocation>
</comment>
<feature type="binding site" evidence="15">
    <location>
        <position position="288"/>
    </location>
    <ligand>
        <name>Mg(2+)</name>
        <dbReference type="ChEBI" id="CHEBI:18420"/>
        <label>2</label>
    </ligand>
</feature>
<dbReference type="GO" id="GO:0008360">
    <property type="term" value="P:regulation of cell shape"/>
    <property type="evidence" value="ECO:0007669"/>
    <property type="project" value="UniProtKB-KW"/>
</dbReference>
<evidence type="ECO:0000256" key="6">
    <source>
        <dbReference type="ARBA" id="ARBA00022598"/>
    </source>
</evidence>
<reference evidence="18 19" key="1">
    <citation type="submission" date="2019-01" db="EMBL/GenBank/DDBJ databases">
        <title>Whole Genome of Ornithobacterium rhinotracheale FARPER-174b.</title>
        <authorList>
            <person name="Tataje-Lavanda L.A."/>
            <person name="Montalvan A."/>
            <person name="Montesinos R."/>
            <person name="Zimic M."/>
            <person name="Fernandez-Sanchez M."/>
            <person name="Fernandez-Diaz M."/>
        </authorList>
    </citation>
    <scope>NUCLEOTIDE SEQUENCE [LARGE SCALE GENOMIC DNA]</scope>
    <source>
        <strain evidence="18 19">FARPER-174b</strain>
    </source>
</reference>
<dbReference type="SUPFAM" id="SSF52440">
    <property type="entry name" value="PreATP-grasp domain"/>
    <property type="match status" value="1"/>
</dbReference>
<dbReference type="AlphaFoldDB" id="A0A410JQH1"/>
<dbReference type="Pfam" id="PF01820">
    <property type="entry name" value="Dala_Dala_lig_N"/>
    <property type="match status" value="1"/>
</dbReference>
<dbReference type="GO" id="GO:0008716">
    <property type="term" value="F:D-alanine-D-alanine ligase activity"/>
    <property type="evidence" value="ECO:0007669"/>
    <property type="project" value="UniProtKB-UniRule"/>
</dbReference>
<accession>A0A410JQH1</accession>
<evidence type="ECO:0000256" key="9">
    <source>
        <dbReference type="ARBA" id="ARBA00022960"/>
    </source>
</evidence>
<dbReference type="Pfam" id="PF07478">
    <property type="entry name" value="Dala_Dala_lig_C"/>
    <property type="match status" value="1"/>
</dbReference>
<dbReference type="Gene3D" id="3.40.50.20">
    <property type="match status" value="1"/>
</dbReference>
<keyword evidence="15" id="KW-0460">Magnesium</keyword>
<dbReference type="InterPro" id="IPR005905">
    <property type="entry name" value="D_ala_D_ala"/>
</dbReference>
<keyword evidence="11 13" id="KW-0961">Cell wall biogenesis/degradation</keyword>
<keyword evidence="15" id="KW-0464">Manganese</keyword>
<sequence>MQNVAIVMGGYSGEYKVSLKSGQTIFDHIDTSKYNPTKVLIGLEGWFAQVGEDKFPIDKADFSFTNEKGEKTKFDVVFNIIHGAPGEDGQMQAYWQLIGLPYAGCGHYLSALTFSKKDCIAVLNKYGISSAKSVYLVKGAPYDLDEIVQEIGLPCIVKPNQSGSSLGISKVNVKEDFAPALAKAFEQDKDVLIEEFLEGTEVSVGVVQYQGKTIVSGITEIISENEIFDYEAKYEGASQEITPARLSQEITQKVEQIAKKAYESLGMKGMSRSEFIIVEGEPNFIEMNTLPGFSPASILPQQLAYSKIEIKDFITSEIESALAQK</sequence>
<feature type="active site" evidence="14">
    <location>
        <position position="297"/>
    </location>
</feature>
<dbReference type="RefSeq" id="WP_128500886.1">
    <property type="nucleotide sequence ID" value="NZ_CP035107.1"/>
</dbReference>
<comment type="cofactor">
    <cofactor evidence="1">
        <name>Mn(2+)</name>
        <dbReference type="ChEBI" id="CHEBI:29035"/>
    </cofactor>
</comment>
<evidence type="ECO:0000313" key="18">
    <source>
        <dbReference type="EMBL" id="QAR30392.1"/>
    </source>
</evidence>
<dbReference type="GO" id="GO:0009252">
    <property type="term" value="P:peptidoglycan biosynthetic process"/>
    <property type="evidence" value="ECO:0007669"/>
    <property type="project" value="UniProtKB-UniRule"/>
</dbReference>
<keyword evidence="10 13" id="KW-0573">Peptidoglycan synthesis</keyword>
<dbReference type="OrthoDB" id="9813261at2"/>
<dbReference type="InterPro" id="IPR013815">
    <property type="entry name" value="ATP_grasp_subdomain_1"/>
</dbReference>
<dbReference type="PANTHER" id="PTHR23132">
    <property type="entry name" value="D-ALANINE--D-ALANINE LIGASE"/>
    <property type="match status" value="1"/>
</dbReference>
<dbReference type="Gene3D" id="3.30.1490.20">
    <property type="entry name" value="ATP-grasp fold, A domain"/>
    <property type="match status" value="1"/>
</dbReference>
<dbReference type="InterPro" id="IPR011095">
    <property type="entry name" value="Dala_Dala_lig_C"/>
</dbReference>
<keyword evidence="15" id="KW-0479">Metal-binding</keyword>
<dbReference type="InterPro" id="IPR000291">
    <property type="entry name" value="D-Ala_lig_Van_CS"/>
</dbReference>
<proteinExistence type="inferred from homology"/>
<comment type="catalytic activity">
    <reaction evidence="12 13">
        <text>2 D-alanine + ATP = D-alanyl-D-alanine + ADP + phosphate + H(+)</text>
        <dbReference type="Rhea" id="RHEA:11224"/>
        <dbReference type="ChEBI" id="CHEBI:15378"/>
        <dbReference type="ChEBI" id="CHEBI:30616"/>
        <dbReference type="ChEBI" id="CHEBI:43474"/>
        <dbReference type="ChEBI" id="CHEBI:57416"/>
        <dbReference type="ChEBI" id="CHEBI:57822"/>
        <dbReference type="ChEBI" id="CHEBI:456216"/>
        <dbReference type="EC" id="6.3.2.4"/>
    </reaction>
</comment>
<dbReference type="InterPro" id="IPR016185">
    <property type="entry name" value="PreATP-grasp_dom_sf"/>
</dbReference>
<dbReference type="InterPro" id="IPR011761">
    <property type="entry name" value="ATP-grasp"/>
</dbReference>
<dbReference type="GO" id="GO:0005524">
    <property type="term" value="F:ATP binding"/>
    <property type="evidence" value="ECO:0007669"/>
    <property type="project" value="UniProtKB-UniRule"/>
</dbReference>
<feature type="domain" description="ATP-grasp" evidence="17">
    <location>
        <begin position="120"/>
        <end position="319"/>
    </location>
</feature>
<evidence type="ECO:0000256" key="8">
    <source>
        <dbReference type="ARBA" id="ARBA00022840"/>
    </source>
</evidence>
<dbReference type="PROSITE" id="PS50975">
    <property type="entry name" value="ATP_GRASP"/>
    <property type="match status" value="1"/>
</dbReference>
<evidence type="ECO:0000256" key="1">
    <source>
        <dbReference type="ARBA" id="ARBA00001936"/>
    </source>
</evidence>
<dbReference type="NCBIfam" id="TIGR01205">
    <property type="entry name" value="D_ala_D_alaTIGR"/>
    <property type="match status" value="1"/>
</dbReference>
<dbReference type="PIRSF" id="PIRSF039102">
    <property type="entry name" value="Ddl/VanB"/>
    <property type="match status" value="1"/>
</dbReference>
<gene>
    <name evidence="13" type="primary">ddl</name>
    <name evidence="18" type="ORF">EQP59_03010</name>
</gene>
<protein>
    <recommendedName>
        <fullName evidence="4 13">D-alanine--D-alanine ligase</fullName>
        <ecNumber evidence="4 13">6.3.2.4</ecNumber>
    </recommendedName>
    <alternativeName>
        <fullName evidence="13">D-Ala-D-Ala ligase</fullName>
    </alternativeName>
    <alternativeName>
        <fullName evidence="13">D-alanylalanine synthetase</fullName>
    </alternativeName>
</protein>
<evidence type="ECO:0000313" key="19">
    <source>
        <dbReference type="Proteomes" id="UP000287701"/>
    </source>
</evidence>
<dbReference type="GO" id="GO:0071555">
    <property type="term" value="P:cell wall organization"/>
    <property type="evidence" value="ECO:0007669"/>
    <property type="project" value="UniProtKB-KW"/>
</dbReference>
<keyword evidence="5 13" id="KW-0963">Cytoplasm</keyword>
<dbReference type="InterPro" id="IPR011127">
    <property type="entry name" value="Dala_Dala_lig_N"/>
</dbReference>
<dbReference type="HAMAP" id="MF_00047">
    <property type="entry name" value="Dala_Dala_lig"/>
    <property type="match status" value="1"/>
</dbReference>
<dbReference type="Gene3D" id="3.30.470.20">
    <property type="entry name" value="ATP-grasp fold, B domain"/>
    <property type="match status" value="1"/>
</dbReference>
<evidence type="ECO:0000256" key="13">
    <source>
        <dbReference type="HAMAP-Rule" id="MF_00047"/>
    </source>
</evidence>
<evidence type="ECO:0000256" key="2">
    <source>
        <dbReference type="ARBA" id="ARBA00004496"/>
    </source>
</evidence>
<evidence type="ECO:0000256" key="4">
    <source>
        <dbReference type="ARBA" id="ARBA00012216"/>
    </source>
</evidence>
<keyword evidence="9 13" id="KW-0133">Cell shape</keyword>
<evidence type="ECO:0000256" key="3">
    <source>
        <dbReference type="ARBA" id="ARBA00010871"/>
    </source>
</evidence>
<dbReference type="EC" id="6.3.2.4" evidence="4 13"/>
<evidence type="ECO:0000256" key="12">
    <source>
        <dbReference type="ARBA" id="ARBA00047614"/>
    </source>
</evidence>
<organism evidence="18 19">
    <name type="scientific">Ornithobacterium rhinotracheale</name>
    <dbReference type="NCBI Taxonomy" id="28251"/>
    <lineage>
        <taxon>Bacteria</taxon>
        <taxon>Pseudomonadati</taxon>
        <taxon>Bacteroidota</taxon>
        <taxon>Flavobacteriia</taxon>
        <taxon>Flavobacteriales</taxon>
        <taxon>Weeksellaceae</taxon>
        <taxon>Ornithobacterium</taxon>
    </lineage>
</organism>
<evidence type="ECO:0000256" key="16">
    <source>
        <dbReference type="PROSITE-ProRule" id="PRU00409"/>
    </source>
</evidence>
<dbReference type="GO" id="GO:0046872">
    <property type="term" value="F:metal ion binding"/>
    <property type="evidence" value="ECO:0007669"/>
    <property type="project" value="UniProtKB-KW"/>
</dbReference>
<keyword evidence="7 16" id="KW-0547">Nucleotide-binding</keyword>
<evidence type="ECO:0000259" key="17">
    <source>
        <dbReference type="PROSITE" id="PS50975"/>
    </source>
</evidence>
<evidence type="ECO:0000256" key="10">
    <source>
        <dbReference type="ARBA" id="ARBA00022984"/>
    </source>
</evidence>
<comment type="cofactor">
    <cofactor evidence="15">
        <name>Mg(2+)</name>
        <dbReference type="ChEBI" id="CHEBI:18420"/>
    </cofactor>
    <cofactor evidence="15">
        <name>Mn(2+)</name>
        <dbReference type="ChEBI" id="CHEBI:29035"/>
    </cofactor>
    <text evidence="15">Binds 2 magnesium or manganese ions per subunit.</text>
</comment>
<dbReference type="PROSITE" id="PS00843">
    <property type="entry name" value="DALA_DALA_LIGASE_1"/>
    <property type="match status" value="1"/>
</dbReference>
<evidence type="ECO:0000256" key="15">
    <source>
        <dbReference type="PIRSR" id="PIRSR039102-3"/>
    </source>
</evidence>
<evidence type="ECO:0000256" key="11">
    <source>
        <dbReference type="ARBA" id="ARBA00023316"/>
    </source>
</evidence>
<comment type="function">
    <text evidence="13">Cell wall formation.</text>
</comment>
<dbReference type="PROSITE" id="PS00844">
    <property type="entry name" value="DALA_DALA_LIGASE_2"/>
    <property type="match status" value="1"/>
</dbReference>
<keyword evidence="8 16" id="KW-0067">ATP-binding</keyword>
<name>A0A410JQH1_ORNRH</name>
<evidence type="ECO:0000256" key="14">
    <source>
        <dbReference type="PIRSR" id="PIRSR039102-1"/>
    </source>
</evidence>
<feature type="binding site" evidence="15">
    <location>
        <position position="286"/>
    </location>
    <ligand>
        <name>Mg(2+)</name>
        <dbReference type="ChEBI" id="CHEBI:18420"/>
        <label>1</label>
    </ligand>
</feature>
<comment type="similarity">
    <text evidence="3 13">Belongs to the D-alanine--D-alanine ligase family.</text>
</comment>
<feature type="binding site" evidence="15">
    <location>
        <position position="286"/>
    </location>
    <ligand>
        <name>Mg(2+)</name>
        <dbReference type="ChEBI" id="CHEBI:18420"/>
        <label>2</label>
    </ligand>
</feature>
<dbReference type="GO" id="GO:0005737">
    <property type="term" value="C:cytoplasm"/>
    <property type="evidence" value="ECO:0007669"/>
    <property type="project" value="UniProtKB-SubCell"/>
</dbReference>
<feature type="active site" evidence="14">
    <location>
        <position position="14"/>
    </location>
</feature>
<dbReference type="NCBIfam" id="NF002527">
    <property type="entry name" value="PRK01966.1-3"/>
    <property type="match status" value="1"/>
</dbReference>
<dbReference type="UniPathway" id="UPA00219"/>
<dbReference type="SUPFAM" id="SSF56059">
    <property type="entry name" value="Glutathione synthetase ATP-binding domain-like"/>
    <property type="match status" value="1"/>
</dbReference>
<evidence type="ECO:0000256" key="7">
    <source>
        <dbReference type="ARBA" id="ARBA00022741"/>
    </source>
</evidence>
<dbReference type="PANTHER" id="PTHR23132:SF23">
    <property type="entry name" value="D-ALANINE--D-ALANINE LIGASE B"/>
    <property type="match status" value="1"/>
</dbReference>
<dbReference type="Proteomes" id="UP000287701">
    <property type="component" value="Chromosome"/>
</dbReference>
<comment type="pathway">
    <text evidence="13">Cell wall biogenesis; peptidoglycan biosynthesis.</text>
</comment>
<feature type="active site" evidence="14">
    <location>
        <position position="164"/>
    </location>
</feature>
<dbReference type="EMBL" id="CP035107">
    <property type="protein sequence ID" value="QAR30392.1"/>
    <property type="molecule type" value="Genomic_DNA"/>
</dbReference>
<keyword evidence="6 13" id="KW-0436">Ligase</keyword>